<evidence type="ECO:0000313" key="3">
    <source>
        <dbReference type="EMBL" id="QEV48835.1"/>
    </source>
</evidence>
<dbReference type="PANTHER" id="PTHR14969:SF13">
    <property type="entry name" value="AT30094P"/>
    <property type="match status" value="1"/>
</dbReference>
<protein>
    <submittedName>
        <fullName evidence="3">Phosphatase PAP2 family protein</fullName>
    </submittedName>
</protein>
<dbReference type="Pfam" id="PF01569">
    <property type="entry name" value="PAP2"/>
    <property type="match status" value="1"/>
</dbReference>
<evidence type="ECO:0000256" key="1">
    <source>
        <dbReference type="SAM" id="Phobius"/>
    </source>
</evidence>
<keyword evidence="4" id="KW-1185">Reference proteome</keyword>
<feature type="transmembrane region" description="Helical" evidence="1">
    <location>
        <begin position="26"/>
        <end position="45"/>
    </location>
</feature>
<feature type="transmembrane region" description="Helical" evidence="1">
    <location>
        <begin position="201"/>
        <end position="219"/>
    </location>
</feature>
<dbReference type="PANTHER" id="PTHR14969">
    <property type="entry name" value="SPHINGOSINE-1-PHOSPHATE PHOSPHOHYDROLASE"/>
    <property type="match status" value="1"/>
</dbReference>
<dbReference type="KEGG" id="svn:CP980_30455"/>
<sequence>MSRHTLAPAASAAAPQEAAERRRGPGVLLLAVLLLGAAAALALTVRADVVDPPFQGADERWLAWMGGPHEGFPAAVAAPLNWFGGPLGVVVPLALLVFLLVRRRWASAAFLFGVYLVGSTAVVQGLKHLVDRPRPADPMVRVDHGSFPSGHAAGAALLVVLVGVLLVPAARRRAWWIGGAVFTLAMMWSRTWLHAHWLSDTVAGAAAGAGAALLAWWAFSPALARERDRPAHSDRPARRS</sequence>
<keyword evidence="1" id="KW-1133">Transmembrane helix</keyword>
<organism evidence="3 4">
    <name type="scientific">Streptomyces vinaceus</name>
    <dbReference type="NCBI Taxonomy" id="1960"/>
    <lineage>
        <taxon>Bacteria</taxon>
        <taxon>Bacillati</taxon>
        <taxon>Actinomycetota</taxon>
        <taxon>Actinomycetes</taxon>
        <taxon>Kitasatosporales</taxon>
        <taxon>Streptomycetaceae</taxon>
        <taxon>Streptomyces</taxon>
    </lineage>
</organism>
<dbReference type="AlphaFoldDB" id="A0A5J6JE89"/>
<feature type="transmembrane region" description="Helical" evidence="1">
    <location>
        <begin position="82"/>
        <end position="101"/>
    </location>
</feature>
<feature type="transmembrane region" description="Helical" evidence="1">
    <location>
        <begin position="174"/>
        <end position="195"/>
    </location>
</feature>
<keyword evidence="1" id="KW-0472">Membrane</keyword>
<dbReference type="Gene3D" id="1.20.144.10">
    <property type="entry name" value="Phosphatidic acid phosphatase type 2/haloperoxidase"/>
    <property type="match status" value="2"/>
</dbReference>
<evidence type="ECO:0000313" key="4">
    <source>
        <dbReference type="Proteomes" id="UP000325563"/>
    </source>
</evidence>
<dbReference type="InterPro" id="IPR036938">
    <property type="entry name" value="PAP2/HPO_sf"/>
</dbReference>
<feature type="transmembrane region" description="Helical" evidence="1">
    <location>
        <begin position="146"/>
        <end position="167"/>
    </location>
</feature>
<gene>
    <name evidence="3" type="ORF">CP980_30455</name>
</gene>
<proteinExistence type="predicted"/>
<accession>A0A5J6JE89</accession>
<evidence type="ECO:0000259" key="2">
    <source>
        <dbReference type="SMART" id="SM00014"/>
    </source>
</evidence>
<dbReference type="GeneID" id="95614868"/>
<name>A0A5J6JE89_STRVI</name>
<dbReference type="RefSeq" id="WP_150529559.1">
    <property type="nucleotide sequence ID" value="NZ_BNBW01000003.1"/>
</dbReference>
<keyword evidence="1" id="KW-0812">Transmembrane</keyword>
<dbReference type="SUPFAM" id="SSF48317">
    <property type="entry name" value="Acid phosphatase/Vanadium-dependent haloperoxidase"/>
    <property type="match status" value="1"/>
</dbReference>
<reference evidence="3 4" key="1">
    <citation type="submission" date="2017-09" db="EMBL/GenBank/DDBJ databases">
        <authorList>
            <person name="Lee N."/>
            <person name="Cho B.-K."/>
        </authorList>
    </citation>
    <scope>NUCLEOTIDE SEQUENCE [LARGE SCALE GENOMIC DNA]</scope>
    <source>
        <strain evidence="3 4">ATCC 27476</strain>
    </source>
</reference>
<feature type="transmembrane region" description="Helical" evidence="1">
    <location>
        <begin position="108"/>
        <end position="126"/>
    </location>
</feature>
<dbReference type="EMBL" id="CP023692">
    <property type="protein sequence ID" value="QEV48835.1"/>
    <property type="molecule type" value="Genomic_DNA"/>
</dbReference>
<dbReference type="SMART" id="SM00014">
    <property type="entry name" value="acidPPc"/>
    <property type="match status" value="1"/>
</dbReference>
<feature type="domain" description="Phosphatidic acid phosphatase type 2/haloperoxidase" evidence="2">
    <location>
        <begin position="109"/>
        <end position="216"/>
    </location>
</feature>
<dbReference type="Proteomes" id="UP000325563">
    <property type="component" value="Chromosome"/>
</dbReference>
<dbReference type="InterPro" id="IPR000326">
    <property type="entry name" value="PAP2/HPO"/>
</dbReference>
<dbReference type="CDD" id="cd03392">
    <property type="entry name" value="PAP2_like_2"/>
    <property type="match status" value="1"/>
</dbReference>